<dbReference type="AlphaFoldDB" id="A0A5U3ILK4"/>
<gene>
    <name evidence="2" type="ORF">VH79_24560</name>
</gene>
<proteinExistence type="predicted"/>
<organism evidence="2">
    <name type="scientific">Salmonella enterica</name>
    <name type="common">Salmonella choleraesuis</name>
    <dbReference type="NCBI Taxonomy" id="28901"/>
    <lineage>
        <taxon>Bacteria</taxon>
        <taxon>Pseudomonadati</taxon>
        <taxon>Pseudomonadota</taxon>
        <taxon>Gammaproteobacteria</taxon>
        <taxon>Enterobacterales</taxon>
        <taxon>Enterobacteriaceae</taxon>
        <taxon>Salmonella</taxon>
    </lineage>
</organism>
<accession>A0A5U3ILK4</accession>
<sequence length="95" mass="11020">MSGINFEALGRCVHLKQQIELAIMKRDQAFDELSVSYQKTEEHSVSERVKFADMDRMRGAFDELDNANTELTSLVDEYNRWADKGGKREIKFIDC</sequence>
<protein>
    <submittedName>
        <fullName evidence="2">Uncharacterized protein</fullName>
    </submittedName>
</protein>
<keyword evidence="1" id="KW-0175">Coiled coil</keyword>
<comment type="caution">
    <text evidence="2">The sequence shown here is derived from an EMBL/GenBank/DDBJ whole genome shotgun (WGS) entry which is preliminary data.</text>
</comment>
<evidence type="ECO:0000256" key="1">
    <source>
        <dbReference type="SAM" id="Coils"/>
    </source>
</evidence>
<dbReference type="EMBL" id="AAGLUV010000027">
    <property type="protein sequence ID" value="EBP4586303.1"/>
    <property type="molecule type" value="Genomic_DNA"/>
</dbReference>
<evidence type="ECO:0000313" key="2">
    <source>
        <dbReference type="EMBL" id="EBP4586303.1"/>
    </source>
</evidence>
<name>A0A5U3ILK4_SALER</name>
<feature type="coiled-coil region" evidence="1">
    <location>
        <begin position="57"/>
        <end position="84"/>
    </location>
</feature>
<reference evidence="2" key="1">
    <citation type="submission" date="2018-07" db="EMBL/GenBank/DDBJ databases">
        <authorList>
            <consortium name="GenomeTrakr network: Whole genome sequencing for foodborne pathogen traceback"/>
        </authorList>
    </citation>
    <scope>NUCLEOTIDE SEQUENCE [LARGE SCALE GENOMIC DNA]</scope>
    <source>
        <strain evidence="2">FDA00008842</strain>
    </source>
</reference>
<dbReference type="Proteomes" id="UP000839610">
    <property type="component" value="Unassembled WGS sequence"/>
</dbReference>